<evidence type="ECO:0000256" key="1">
    <source>
        <dbReference type="SAM" id="MobiDB-lite"/>
    </source>
</evidence>
<dbReference type="GO" id="GO:0009253">
    <property type="term" value="P:peptidoglycan catabolic process"/>
    <property type="evidence" value="ECO:0007669"/>
    <property type="project" value="InterPro"/>
</dbReference>
<dbReference type="Pfam" id="PF01520">
    <property type="entry name" value="Amidase_3"/>
    <property type="match status" value="1"/>
</dbReference>
<accession>X1D707</accession>
<proteinExistence type="predicted"/>
<keyword evidence="2" id="KW-0472">Membrane</keyword>
<dbReference type="AlphaFoldDB" id="X1D707"/>
<keyword evidence="2" id="KW-0812">Transmembrane</keyword>
<dbReference type="EMBL" id="BART01034320">
    <property type="protein sequence ID" value="GAH16511.1"/>
    <property type="molecule type" value="Genomic_DNA"/>
</dbReference>
<gene>
    <name evidence="4" type="ORF">S01H4_58693</name>
</gene>
<feature type="transmembrane region" description="Helical" evidence="2">
    <location>
        <begin position="25"/>
        <end position="46"/>
    </location>
</feature>
<feature type="domain" description="MurNAc-LAA" evidence="3">
    <location>
        <begin position="87"/>
        <end position="171"/>
    </location>
</feature>
<protein>
    <recommendedName>
        <fullName evidence="3">MurNAc-LAA domain-containing protein</fullName>
    </recommendedName>
</protein>
<comment type="caution">
    <text evidence="4">The sequence shown here is derived from an EMBL/GenBank/DDBJ whole genome shotgun (WGS) entry which is preliminary data.</text>
</comment>
<reference evidence="4" key="1">
    <citation type="journal article" date="2014" name="Front. Microbiol.">
        <title>High frequency of phylogenetically diverse reductive dehalogenase-homologous genes in deep subseafloor sedimentary metagenomes.</title>
        <authorList>
            <person name="Kawai M."/>
            <person name="Futagami T."/>
            <person name="Toyoda A."/>
            <person name="Takaki Y."/>
            <person name="Nishi S."/>
            <person name="Hori S."/>
            <person name="Arai W."/>
            <person name="Tsubouchi T."/>
            <person name="Morono Y."/>
            <person name="Uchiyama I."/>
            <person name="Ito T."/>
            <person name="Fujiyama A."/>
            <person name="Inagaki F."/>
            <person name="Takami H."/>
        </authorList>
    </citation>
    <scope>NUCLEOTIDE SEQUENCE</scope>
    <source>
        <strain evidence="4">Expedition CK06-06</strain>
    </source>
</reference>
<sequence>MESAKIMDSSEANTSHTPRSPHRGMFYQLQMILIVAFILATLFTAWTPASLLPGNLSERFAAVLAFQATETAAFPTPTPRPRPVIGVVVGHWDDNTNDPGAVCADGLTELEINQGIATQVKEILVQEGFDVDLLREFDQKLQGYRSLTLVSIHADSCEFVNDEATGFKVAAALSNQYPER</sequence>
<dbReference type="InterPro" id="IPR002508">
    <property type="entry name" value="MurNAc-LAA_cat"/>
</dbReference>
<dbReference type="GO" id="GO:0008745">
    <property type="term" value="F:N-acetylmuramoyl-L-alanine amidase activity"/>
    <property type="evidence" value="ECO:0007669"/>
    <property type="project" value="InterPro"/>
</dbReference>
<dbReference type="Gene3D" id="3.40.630.40">
    <property type="entry name" value="Zn-dependent exopeptidases"/>
    <property type="match status" value="1"/>
</dbReference>
<feature type="region of interest" description="Disordered" evidence="1">
    <location>
        <begin position="1"/>
        <end position="20"/>
    </location>
</feature>
<keyword evidence="2" id="KW-1133">Transmembrane helix</keyword>
<dbReference type="SUPFAM" id="SSF53187">
    <property type="entry name" value="Zn-dependent exopeptidases"/>
    <property type="match status" value="1"/>
</dbReference>
<evidence type="ECO:0000256" key="2">
    <source>
        <dbReference type="SAM" id="Phobius"/>
    </source>
</evidence>
<evidence type="ECO:0000313" key="4">
    <source>
        <dbReference type="EMBL" id="GAH16511.1"/>
    </source>
</evidence>
<feature type="non-terminal residue" evidence="4">
    <location>
        <position position="180"/>
    </location>
</feature>
<evidence type="ECO:0000259" key="3">
    <source>
        <dbReference type="Pfam" id="PF01520"/>
    </source>
</evidence>
<name>X1D707_9ZZZZ</name>
<organism evidence="4">
    <name type="scientific">marine sediment metagenome</name>
    <dbReference type="NCBI Taxonomy" id="412755"/>
    <lineage>
        <taxon>unclassified sequences</taxon>
        <taxon>metagenomes</taxon>
        <taxon>ecological metagenomes</taxon>
    </lineage>
</organism>